<proteinExistence type="predicted"/>
<sequence>GEQFRSFQPFKQRVDVFLHLTLSSSYMDLLRFCQSVLLLSHGQATVERGFSINKEVETCNLLGESLEALRLICDNVSSCGGVLKVPLTKNLLASVASARSQYRLYLEQERKKRESDAQTQKRKAAEDELQELKQQRRVLDEVCAILENDANKLAEEAEGKAGSKMAQLITKSNTLRRRHKEKKEELVKMDKTIEEKAMELRHLP</sequence>
<gene>
    <name evidence="2" type="ORF">M9458_049074</name>
</gene>
<organism evidence="2 3">
    <name type="scientific">Cirrhinus mrigala</name>
    <name type="common">Mrigala</name>
    <dbReference type="NCBI Taxonomy" id="683832"/>
    <lineage>
        <taxon>Eukaryota</taxon>
        <taxon>Metazoa</taxon>
        <taxon>Chordata</taxon>
        <taxon>Craniata</taxon>
        <taxon>Vertebrata</taxon>
        <taxon>Euteleostomi</taxon>
        <taxon>Actinopterygii</taxon>
        <taxon>Neopterygii</taxon>
        <taxon>Teleostei</taxon>
        <taxon>Ostariophysi</taxon>
        <taxon>Cypriniformes</taxon>
        <taxon>Cyprinidae</taxon>
        <taxon>Labeoninae</taxon>
        <taxon>Labeonini</taxon>
        <taxon>Cirrhinus</taxon>
    </lineage>
</organism>
<evidence type="ECO:0000256" key="1">
    <source>
        <dbReference type="SAM" id="Coils"/>
    </source>
</evidence>
<keyword evidence="1" id="KW-0175">Coiled coil</keyword>
<comment type="caution">
    <text evidence="2">The sequence shown here is derived from an EMBL/GenBank/DDBJ whole genome shotgun (WGS) entry which is preliminary data.</text>
</comment>
<reference evidence="2 3" key="1">
    <citation type="submission" date="2024-05" db="EMBL/GenBank/DDBJ databases">
        <title>Genome sequencing and assembly of Indian major carp, Cirrhinus mrigala (Hamilton, 1822).</title>
        <authorList>
            <person name="Mohindra V."/>
            <person name="Chowdhury L.M."/>
            <person name="Lal K."/>
            <person name="Jena J.K."/>
        </authorList>
    </citation>
    <scope>NUCLEOTIDE SEQUENCE [LARGE SCALE GENOMIC DNA]</scope>
    <source>
        <strain evidence="2">CM1030</strain>
        <tissue evidence="2">Blood</tissue>
    </source>
</reference>
<feature type="coiled-coil region" evidence="1">
    <location>
        <begin position="108"/>
        <end position="185"/>
    </location>
</feature>
<feature type="non-terminal residue" evidence="2">
    <location>
        <position position="1"/>
    </location>
</feature>
<protein>
    <submittedName>
        <fullName evidence="2">Uncharacterized protein</fullName>
    </submittedName>
</protein>
<evidence type="ECO:0000313" key="3">
    <source>
        <dbReference type="Proteomes" id="UP001529510"/>
    </source>
</evidence>
<dbReference type="Proteomes" id="UP001529510">
    <property type="component" value="Unassembled WGS sequence"/>
</dbReference>
<evidence type="ECO:0000313" key="2">
    <source>
        <dbReference type="EMBL" id="KAL0154811.1"/>
    </source>
</evidence>
<name>A0ABD0N0P4_CIRMR</name>
<keyword evidence="3" id="KW-1185">Reference proteome</keyword>
<dbReference type="EMBL" id="JAMKFB020000025">
    <property type="protein sequence ID" value="KAL0154811.1"/>
    <property type="molecule type" value="Genomic_DNA"/>
</dbReference>
<dbReference type="AlphaFoldDB" id="A0ABD0N0P4"/>
<accession>A0ABD0N0P4</accession>